<name>A0A0E9Q341_ANGAN</name>
<reference evidence="1" key="2">
    <citation type="journal article" date="2015" name="Fish Shellfish Immunol.">
        <title>Early steps in the European eel (Anguilla anguilla)-Vibrio vulnificus interaction in the gills: Role of the RtxA13 toxin.</title>
        <authorList>
            <person name="Callol A."/>
            <person name="Pajuelo D."/>
            <person name="Ebbesson L."/>
            <person name="Teles M."/>
            <person name="MacKenzie S."/>
            <person name="Amaro C."/>
        </authorList>
    </citation>
    <scope>NUCLEOTIDE SEQUENCE</scope>
</reference>
<evidence type="ECO:0000313" key="1">
    <source>
        <dbReference type="EMBL" id="JAH10735.1"/>
    </source>
</evidence>
<proteinExistence type="predicted"/>
<dbReference type="AlphaFoldDB" id="A0A0E9Q341"/>
<dbReference type="EMBL" id="GBXM01097842">
    <property type="protein sequence ID" value="JAH10735.1"/>
    <property type="molecule type" value="Transcribed_RNA"/>
</dbReference>
<sequence length="47" mass="5225">MALGQQQQSTVNPLDSSPLHLQQVIEPYSTLATVLHGFYSYCTCIQI</sequence>
<reference evidence="1" key="1">
    <citation type="submission" date="2014-11" db="EMBL/GenBank/DDBJ databases">
        <authorList>
            <person name="Amaro Gonzalez C."/>
        </authorList>
    </citation>
    <scope>NUCLEOTIDE SEQUENCE</scope>
</reference>
<protein>
    <submittedName>
        <fullName evidence="1">Uncharacterized protein</fullName>
    </submittedName>
</protein>
<accession>A0A0E9Q341</accession>
<organism evidence="1">
    <name type="scientific">Anguilla anguilla</name>
    <name type="common">European freshwater eel</name>
    <name type="synonym">Muraena anguilla</name>
    <dbReference type="NCBI Taxonomy" id="7936"/>
    <lineage>
        <taxon>Eukaryota</taxon>
        <taxon>Metazoa</taxon>
        <taxon>Chordata</taxon>
        <taxon>Craniata</taxon>
        <taxon>Vertebrata</taxon>
        <taxon>Euteleostomi</taxon>
        <taxon>Actinopterygii</taxon>
        <taxon>Neopterygii</taxon>
        <taxon>Teleostei</taxon>
        <taxon>Anguilliformes</taxon>
        <taxon>Anguillidae</taxon>
        <taxon>Anguilla</taxon>
    </lineage>
</organism>